<dbReference type="GO" id="GO:0051256">
    <property type="term" value="P:mitotic spindle midzone assembly"/>
    <property type="evidence" value="ECO:0007669"/>
    <property type="project" value="TreeGrafter"/>
</dbReference>
<dbReference type="GO" id="GO:0007266">
    <property type="term" value="P:Rho protein signal transduction"/>
    <property type="evidence" value="ECO:0007669"/>
    <property type="project" value="TreeGrafter"/>
</dbReference>
<dbReference type="InterPro" id="IPR002219">
    <property type="entry name" value="PKC_DAG/PE"/>
</dbReference>
<dbReference type="SUPFAM" id="SSF57889">
    <property type="entry name" value="Cysteine-rich domain"/>
    <property type="match status" value="1"/>
</dbReference>
<dbReference type="AlphaFoldDB" id="A0A8C4NFT8"/>
<reference evidence="6" key="1">
    <citation type="submission" date="2025-08" db="UniProtKB">
        <authorList>
            <consortium name="Ensembl"/>
        </authorList>
    </citation>
    <scope>IDENTIFICATION</scope>
</reference>
<dbReference type="GO" id="GO:0046872">
    <property type="term" value="F:metal ion binding"/>
    <property type="evidence" value="ECO:0007669"/>
    <property type="project" value="UniProtKB-KW"/>
</dbReference>
<feature type="domain" description="Rho-GAP" evidence="5">
    <location>
        <begin position="307"/>
        <end position="478"/>
    </location>
</feature>
<dbReference type="InterPro" id="IPR000198">
    <property type="entry name" value="RhoGAP_dom"/>
</dbReference>
<dbReference type="GO" id="GO:0051233">
    <property type="term" value="C:spindle midzone"/>
    <property type="evidence" value="ECO:0007669"/>
    <property type="project" value="TreeGrafter"/>
</dbReference>
<dbReference type="Gene3D" id="3.30.60.20">
    <property type="match status" value="1"/>
</dbReference>
<dbReference type="SMART" id="SM00324">
    <property type="entry name" value="RhoGAP"/>
    <property type="match status" value="1"/>
</dbReference>
<dbReference type="PANTHER" id="PTHR46199">
    <property type="entry name" value="RAC GTPASE-ACTIVATING PROTEIN 1"/>
    <property type="match status" value="1"/>
</dbReference>
<evidence type="ECO:0000313" key="7">
    <source>
        <dbReference type="Proteomes" id="UP000694388"/>
    </source>
</evidence>
<proteinExistence type="predicted"/>
<reference evidence="6" key="2">
    <citation type="submission" date="2025-09" db="UniProtKB">
        <authorList>
            <consortium name="Ensembl"/>
        </authorList>
    </citation>
    <scope>IDENTIFICATION</scope>
</reference>
<dbReference type="GO" id="GO:0097149">
    <property type="term" value="C:centralspindlin complex"/>
    <property type="evidence" value="ECO:0007669"/>
    <property type="project" value="TreeGrafter"/>
</dbReference>
<dbReference type="GO" id="GO:0032154">
    <property type="term" value="C:cleavage furrow"/>
    <property type="evidence" value="ECO:0007669"/>
    <property type="project" value="TreeGrafter"/>
</dbReference>
<evidence type="ECO:0000259" key="4">
    <source>
        <dbReference type="PROSITE" id="PS50081"/>
    </source>
</evidence>
<dbReference type="GO" id="GO:0005634">
    <property type="term" value="C:nucleus"/>
    <property type="evidence" value="ECO:0007669"/>
    <property type="project" value="TreeGrafter"/>
</dbReference>
<organism evidence="6 7">
    <name type="scientific">Eptatretus burgeri</name>
    <name type="common">Inshore hagfish</name>
    <dbReference type="NCBI Taxonomy" id="7764"/>
    <lineage>
        <taxon>Eukaryota</taxon>
        <taxon>Metazoa</taxon>
        <taxon>Chordata</taxon>
        <taxon>Craniata</taxon>
        <taxon>Vertebrata</taxon>
        <taxon>Cyclostomata</taxon>
        <taxon>Myxini</taxon>
        <taxon>Myxiniformes</taxon>
        <taxon>Myxinidae</taxon>
        <taxon>Eptatretinae</taxon>
        <taxon>Eptatretus</taxon>
    </lineage>
</organism>
<evidence type="ECO:0000256" key="1">
    <source>
        <dbReference type="ARBA" id="ARBA00022723"/>
    </source>
</evidence>
<evidence type="ECO:0000259" key="5">
    <source>
        <dbReference type="PROSITE" id="PS50238"/>
    </source>
</evidence>
<dbReference type="SMART" id="SM00109">
    <property type="entry name" value="C1"/>
    <property type="match status" value="1"/>
</dbReference>
<dbReference type="InterPro" id="IPR008936">
    <property type="entry name" value="Rho_GTPase_activation_prot"/>
</dbReference>
<dbReference type="Proteomes" id="UP000694388">
    <property type="component" value="Unplaced"/>
</dbReference>
<dbReference type="InterPro" id="IPR046349">
    <property type="entry name" value="C1-like_sf"/>
</dbReference>
<dbReference type="SUPFAM" id="SSF48350">
    <property type="entry name" value="GTPase activation domain, GAP"/>
    <property type="match status" value="1"/>
</dbReference>
<dbReference type="Ensembl" id="ENSEBUT00000007539.1">
    <property type="protein sequence ID" value="ENSEBUP00000007068.1"/>
    <property type="gene ID" value="ENSEBUG00000004643.1"/>
</dbReference>
<dbReference type="PROSITE" id="PS50081">
    <property type="entry name" value="ZF_DAG_PE_2"/>
    <property type="match status" value="1"/>
</dbReference>
<dbReference type="GO" id="GO:0000281">
    <property type="term" value="P:mitotic cytokinesis"/>
    <property type="evidence" value="ECO:0007669"/>
    <property type="project" value="TreeGrafter"/>
</dbReference>
<dbReference type="Gene3D" id="1.10.555.10">
    <property type="entry name" value="Rho GTPase activation protein"/>
    <property type="match status" value="1"/>
</dbReference>
<evidence type="ECO:0000256" key="2">
    <source>
        <dbReference type="ARBA" id="ARBA00022833"/>
    </source>
</evidence>
<protein>
    <submittedName>
        <fullName evidence="6">Uncharacterized protein</fullName>
    </submittedName>
</protein>
<dbReference type="PROSITE" id="PS50238">
    <property type="entry name" value="RHOGAP"/>
    <property type="match status" value="1"/>
</dbReference>
<dbReference type="PANTHER" id="PTHR46199:SF3">
    <property type="entry name" value="RAC GTPASE-ACTIVATING PROTEIN 1"/>
    <property type="match status" value="1"/>
</dbReference>
<evidence type="ECO:0000256" key="3">
    <source>
        <dbReference type="SAM" id="MobiDB-lite"/>
    </source>
</evidence>
<dbReference type="GO" id="GO:0005096">
    <property type="term" value="F:GTPase activator activity"/>
    <property type="evidence" value="ECO:0007669"/>
    <property type="project" value="TreeGrafter"/>
</dbReference>
<keyword evidence="2" id="KW-0862">Zinc</keyword>
<name>A0A8C4NFT8_EPTBU</name>
<keyword evidence="1" id="KW-0479">Metal-binding</keyword>
<dbReference type="PROSITE" id="PS00479">
    <property type="entry name" value="ZF_DAG_PE_1"/>
    <property type="match status" value="1"/>
</dbReference>
<feature type="compositionally biased region" description="Basic and acidic residues" evidence="3">
    <location>
        <begin position="229"/>
        <end position="245"/>
    </location>
</feature>
<dbReference type="Pfam" id="PF00620">
    <property type="entry name" value="RhoGAP"/>
    <property type="match status" value="1"/>
</dbReference>
<feature type="domain" description="Phorbol-ester/DAG-type" evidence="4">
    <location>
        <begin position="268"/>
        <end position="315"/>
    </location>
</feature>
<feature type="region of interest" description="Disordered" evidence="3">
    <location>
        <begin position="218"/>
        <end position="249"/>
    </location>
</feature>
<accession>A0A8C4NFT8</accession>
<keyword evidence="7" id="KW-1185">Reference proteome</keyword>
<evidence type="ECO:0000313" key="6">
    <source>
        <dbReference type="Ensembl" id="ENSEBUP00000007068.1"/>
    </source>
</evidence>
<dbReference type="GO" id="GO:0030496">
    <property type="term" value="C:midbody"/>
    <property type="evidence" value="ECO:0007669"/>
    <property type="project" value="TreeGrafter"/>
</dbReference>
<sequence>MDGRKEASGAETFDALMRDTAQLRGSLEEEFLQFARKCQELQQSWKRATEEQQKCMERTQDAAATNRALVAQLSHMRHRVTVELERRRRVEARRDTMIHQLKLFDNMLHFQNGICEERRSTLCNEPIRNVLEDLRLNGCGSNCNRASGDFCSSISTLADLLSSISEDSSMQDVTSSSTSKSWELMESKTSGSNEEIFQPAQSAVASCAIPLPKRREQRSRRRVSVLARHSTDGEKIPHSVKKDPNIEGEFGENNNCENEAVLKSTLGNHYFIGKTVIQLENCNACMTRILIGGFALRCETCGILCHPQCKDVMPCVRKGRHASAPAYLQQNGLYITPASQRLMRTLKEEQLGVECMTSLSSISNIHVMCSLLLDYFWNLEEPMISVHHFQKFILAAEKRCCQHVDSAIDALAETNRSTLAFIMRHLQNVLQHGNIGMEVLRQVFGPVLFGNSRCYSKTDEKQCIFVMEYLLTLPANYWGSLICGHPAVSIPQEDEPCHLQKTSLQPNVFETEDFHVSQSNGVAKKRSKIFSTACWGT</sequence>